<comment type="caution">
    <text evidence="3">The sequence shown here is derived from an EMBL/GenBank/DDBJ whole genome shotgun (WGS) entry which is preliminary data.</text>
</comment>
<proteinExistence type="predicted"/>
<evidence type="ECO:0000313" key="3">
    <source>
        <dbReference type="EMBL" id="KAK3344264.1"/>
    </source>
</evidence>
<dbReference type="EMBL" id="JAUIQD010000007">
    <property type="protein sequence ID" value="KAK3344264.1"/>
    <property type="molecule type" value="Genomic_DNA"/>
</dbReference>
<keyword evidence="1" id="KW-0812">Transmembrane</keyword>
<evidence type="ECO:0000256" key="1">
    <source>
        <dbReference type="SAM" id="Phobius"/>
    </source>
</evidence>
<dbReference type="Proteomes" id="UP001275084">
    <property type="component" value="Unassembled WGS sequence"/>
</dbReference>
<sequence>MRATGRLGRMFAFPRESVRYGLFAISTPFYEGACDQSTRVNLVLHLLLNIFSALAIASSNFFMQILNAPTRREVDRVHANSGGTKWLEMGVPSIRNAFHVARFKTLL</sequence>
<reference evidence="3" key="2">
    <citation type="submission" date="2023-06" db="EMBL/GenBank/DDBJ databases">
        <authorList>
            <consortium name="Lawrence Berkeley National Laboratory"/>
            <person name="Haridas S."/>
            <person name="Hensen N."/>
            <person name="Bonometti L."/>
            <person name="Westerberg I."/>
            <person name="Brannstrom I.O."/>
            <person name="Guillou S."/>
            <person name="Cros-Aarteil S."/>
            <person name="Calhoun S."/>
            <person name="Kuo A."/>
            <person name="Mondo S."/>
            <person name="Pangilinan J."/>
            <person name="Riley R."/>
            <person name="Labutti K."/>
            <person name="Andreopoulos B."/>
            <person name="Lipzen A."/>
            <person name="Chen C."/>
            <person name="Yanf M."/>
            <person name="Daum C."/>
            <person name="Ng V."/>
            <person name="Clum A."/>
            <person name="Steindorff A."/>
            <person name="Ohm R."/>
            <person name="Martin F."/>
            <person name="Silar P."/>
            <person name="Natvig D."/>
            <person name="Lalanne C."/>
            <person name="Gautier V."/>
            <person name="Ament-Velasquez S.L."/>
            <person name="Kruys A."/>
            <person name="Hutchinson M.I."/>
            <person name="Powell A.J."/>
            <person name="Barry K."/>
            <person name="Miller A.N."/>
            <person name="Grigoriev I.V."/>
            <person name="Debuchy R."/>
            <person name="Gladieux P."/>
            <person name="Thoren M.H."/>
            <person name="Johannesson H."/>
        </authorList>
    </citation>
    <scope>NUCLEOTIDE SEQUENCE</scope>
    <source>
        <strain evidence="3">CBS 955.72</strain>
    </source>
</reference>
<feature type="transmembrane region" description="Helical" evidence="1">
    <location>
        <begin position="42"/>
        <end position="63"/>
    </location>
</feature>
<reference evidence="3" key="1">
    <citation type="journal article" date="2023" name="Mol. Phylogenet. Evol.">
        <title>Genome-scale phylogeny and comparative genomics of the fungal order Sordariales.</title>
        <authorList>
            <person name="Hensen N."/>
            <person name="Bonometti L."/>
            <person name="Westerberg I."/>
            <person name="Brannstrom I.O."/>
            <person name="Guillou S."/>
            <person name="Cros-Aarteil S."/>
            <person name="Calhoun S."/>
            <person name="Haridas S."/>
            <person name="Kuo A."/>
            <person name="Mondo S."/>
            <person name="Pangilinan J."/>
            <person name="Riley R."/>
            <person name="LaButti K."/>
            <person name="Andreopoulos B."/>
            <person name="Lipzen A."/>
            <person name="Chen C."/>
            <person name="Yan M."/>
            <person name="Daum C."/>
            <person name="Ng V."/>
            <person name="Clum A."/>
            <person name="Steindorff A."/>
            <person name="Ohm R.A."/>
            <person name="Martin F."/>
            <person name="Silar P."/>
            <person name="Natvig D.O."/>
            <person name="Lalanne C."/>
            <person name="Gautier V."/>
            <person name="Ament-Velasquez S.L."/>
            <person name="Kruys A."/>
            <person name="Hutchinson M.I."/>
            <person name="Powell A.J."/>
            <person name="Barry K."/>
            <person name="Miller A.N."/>
            <person name="Grigoriev I.V."/>
            <person name="Debuchy R."/>
            <person name="Gladieux P."/>
            <person name="Hiltunen Thoren M."/>
            <person name="Johannesson H."/>
        </authorList>
    </citation>
    <scope>NUCLEOTIDE SEQUENCE</scope>
    <source>
        <strain evidence="3">CBS 955.72</strain>
    </source>
</reference>
<dbReference type="InterPro" id="IPR046623">
    <property type="entry name" value="DUF6536"/>
</dbReference>
<dbReference type="PANTHER" id="PTHR35395">
    <property type="entry name" value="DUF6536 DOMAIN-CONTAINING PROTEIN"/>
    <property type="match status" value="1"/>
</dbReference>
<name>A0AAJ0M9R0_9PEZI</name>
<protein>
    <recommendedName>
        <fullName evidence="2">DUF6536 domain-containing protein</fullName>
    </recommendedName>
</protein>
<dbReference type="Pfam" id="PF20163">
    <property type="entry name" value="DUF6536"/>
    <property type="match status" value="1"/>
</dbReference>
<organism evidence="3 4">
    <name type="scientific">Lasiosphaeria hispida</name>
    <dbReference type="NCBI Taxonomy" id="260671"/>
    <lineage>
        <taxon>Eukaryota</taxon>
        <taxon>Fungi</taxon>
        <taxon>Dikarya</taxon>
        <taxon>Ascomycota</taxon>
        <taxon>Pezizomycotina</taxon>
        <taxon>Sordariomycetes</taxon>
        <taxon>Sordariomycetidae</taxon>
        <taxon>Sordariales</taxon>
        <taxon>Lasiosphaeriaceae</taxon>
        <taxon>Lasiosphaeria</taxon>
    </lineage>
</organism>
<accession>A0AAJ0M9R0</accession>
<keyword evidence="1" id="KW-0472">Membrane</keyword>
<keyword evidence="4" id="KW-1185">Reference proteome</keyword>
<feature type="domain" description="DUF6536" evidence="2">
    <location>
        <begin position="27"/>
        <end position="106"/>
    </location>
</feature>
<keyword evidence="1" id="KW-1133">Transmembrane helix</keyword>
<dbReference type="AlphaFoldDB" id="A0AAJ0M9R0"/>
<dbReference type="PANTHER" id="PTHR35395:SF1">
    <property type="entry name" value="DUF6536 DOMAIN-CONTAINING PROTEIN"/>
    <property type="match status" value="1"/>
</dbReference>
<gene>
    <name evidence="3" type="ORF">B0T25DRAFT_615903</name>
</gene>
<evidence type="ECO:0000259" key="2">
    <source>
        <dbReference type="Pfam" id="PF20163"/>
    </source>
</evidence>
<evidence type="ECO:0000313" key="4">
    <source>
        <dbReference type="Proteomes" id="UP001275084"/>
    </source>
</evidence>